<dbReference type="GO" id="GO:0016363">
    <property type="term" value="C:nuclear matrix"/>
    <property type="evidence" value="ECO:0007669"/>
    <property type="project" value="TreeGrafter"/>
</dbReference>
<gene>
    <name evidence="12" type="ORF">F1559_001369</name>
</gene>
<name>A0A7J7II25_9RHOD</name>
<dbReference type="GO" id="GO:0031267">
    <property type="term" value="F:small GTPase binding"/>
    <property type="evidence" value="ECO:0007669"/>
    <property type="project" value="InterPro"/>
</dbReference>
<dbReference type="InterPro" id="IPR040017">
    <property type="entry name" value="XPOT"/>
</dbReference>
<keyword evidence="6 9" id="KW-0539">Nucleus</keyword>
<organism evidence="12 13">
    <name type="scientific">Cyanidiococcus yangmingshanensis</name>
    <dbReference type="NCBI Taxonomy" id="2690220"/>
    <lineage>
        <taxon>Eukaryota</taxon>
        <taxon>Rhodophyta</taxon>
        <taxon>Bangiophyceae</taxon>
        <taxon>Cyanidiales</taxon>
        <taxon>Cyanidiaceae</taxon>
        <taxon>Cyanidiococcus</taxon>
    </lineage>
</organism>
<dbReference type="Gene3D" id="1.25.10.10">
    <property type="entry name" value="Leucine-rich Repeat Variant"/>
    <property type="match status" value="2"/>
</dbReference>
<evidence type="ECO:0000313" key="12">
    <source>
        <dbReference type="EMBL" id="KAF6002668.1"/>
    </source>
</evidence>
<comment type="similarity">
    <text evidence="9">Belongs to the exportin family.</text>
</comment>
<dbReference type="AlphaFoldDB" id="A0A7J7II25"/>
<dbReference type="InterPro" id="IPR016024">
    <property type="entry name" value="ARM-type_fold"/>
</dbReference>
<evidence type="ECO:0000256" key="4">
    <source>
        <dbReference type="ARBA" id="ARBA00022555"/>
    </source>
</evidence>
<evidence type="ECO:0000256" key="8">
    <source>
        <dbReference type="ARBA" id="ARBA00032199"/>
    </source>
</evidence>
<accession>A0A7J7II25</accession>
<evidence type="ECO:0000256" key="10">
    <source>
        <dbReference type="SAM" id="MobiDB-lite"/>
    </source>
</evidence>
<keyword evidence="3 9" id="KW-0963">Cytoplasm</keyword>
<feature type="region of interest" description="Disordered" evidence="10">
    <location>
        <begin position="546"/>
        <end position="583"/>
    </location>
</feature>
<protein>
    <recommendedName>
        <fullName evidence="2 9">Exportin-T</fullName>
    </recommendedName>
    <alternativeName>
        <fullName evidence="7 9">Exportin(tRNA)</fullName>
    </alternativeName>
    <alternativeName>
        <fullName evidence="8 9">tRNA exportin</fullName>
    </alternativeName>
</protein>
<dbReference type="GO" id="GO:0071528">
    <property type="term" value="P:tRNA re-export from nucleus"/>
    <property type="evidence" value="ECO:0007669"/>
    <property type="project" value="UniProtKB-UniRule"/>
</dbReference>
<dbReference type="GO" id="GO:0000049">
    <property type="term" value="F:tRNA binding"/>
    <property type="evidence" value="ECO:0007669"/>
    <property type="project" value="UniProtKB-UniRule"/>
</dbReference>
<sequence length="1046" mass="115039">MEVLELCWSRAVSEGAPARPELVFWCLQVLFSLRHRLSLAQVRALYRSPQTTGAALGFVKNKVAQLLAELVAERYPASWPNAVIELLQMPDTDGALRFLRALHDQVLARETQRNTEASRVKEAMRADGAALMLLDWWAHLLRTALASDSGAGDVARAVTTSINLVSGPENPPTMLSDAETAIMVLELLADYVYWLDLSAVLERFQEPLFHILSAPFAEQSCAGVVSAAVTAIERILERKVPTPTEKMQLCEALHLVDLVLKATKDGSVSSAAWSSMLGTFLQQLIELHETKAATVQNWAANVLRTVLEHLLLRDERCALLFHAQTLPALASAVRTFQGAEWDALFSRLLSVTLRRFVSWQLDERHARGTSALQNGASVPVRTSTEPNARVWCSLTPSEDQASESDSETPTMNEECFTETISLLGQLMKRFPTLVLEMMQQLPARYVQARLLLELASYVPVSAQDSLWENARQILADPFIDRLYFDVLTRFGIALLPTTPTLYAYVLPMVVSALESDSLALRAHVASSCVRLIQALHGELARDANADKTLSSHETRSTGSSGSGPATTTTTTAAASWNASSTDESATGTTEAMLIQSGRFRIEYLLHHFQGLVRLDPQDVDLNLVQMPLVECISLLISSAALSSDDRVEYLENCLSPMHAAGLFGSASGLCAVLHLSKGFTPSQCSQDPRLAQMWLTCLEWVLEAASSSAYGLDESVRPLLHRLVELLPEPRISNRLIEYFELRLRLGTEALFGERDLQALVQLANQLCARYRDAGLALQQRLFTPMVRALLAWFPLLSADRSEAPSQVVHTSRNNNTIPWTDAVHMVLSDEARERYTLRNLFYAYLSHLLSHGLASVLIDPQQHAIWPCVLQVVAAGAVGAHVQSIELVNGVWRPAESTVKLPEFEAGTLMRAASSVLSRLAEHWAGQGSVQELDVTLLQTLPGLFRCSPSAVARENIDLQIMIMARLPEADGVIQLVLHEANSRGCTSAACVQYLRVLSQLAQLRCERERRGGSAEGLDSKQAAAVLPLLRQIVQALTESDTATC</sequence>
<evidence type="ECO:0000256" key="7">
    <source>
        <dbReference type="ARBA" id="ARBA00029784"/>
    </source>
</evidence>
<evidence type="ECO:0000256" key="2">
    <source>
        <dbReference type="ARBA" id="ARBA00018928"/>
    </source>
</evidence>
<keyword evidence="13" id="KW-1185">Reference proteome</keyword>
<dbReference type="GO" id="GO:0005737">
    <property type="term" value="C:cytoplasm"/>
    <property type="evidence" value="ECO:0007669"/>
    <property type="project" value="UniProtKB-SubCell"/>
</dbReference>
<evidence type="ECO:0000313" key="13">
    <source>
        <dbReference type="Proteomes" id="UP000530660"/>
    </source>
</evidence>
<evidence type="ECO:0000256" key="6">
    <source>
        <dbReference type="ARBA" id="ARBA00023242"/>
    </source>
</evidence>
<dbReference type="InterPro" id="IPR011989">
    <property type="entry name" value="ARM-like"/>
</dbReference>
<evidence type="ECO:0000256" key="5">
    <source>
        <dbReference type="ARBA" id="ARBA00022884"/>
    </source>
</evidence>
<dbReference type="EMBL" id="VWRR01000009">
    <property type="protein sequence ID" value="KAF6002668.1"/>
    <property type="molecule type" value="Genomic_DNA"/>
</dbReference>
<feature type="domain" description="Exportin-1/Importin-beta-like" evidence="11">
    <location>
        <begin position="58"/>
        <end position="223"/>
    </location>
</feature>
<keyword evidence="5 9" id="KW-0694">RNA-binding</keyword>
<dbReference type="SUPFAM" id="SSF48371">
    <property type="entry name" value="ARM repeat"/>
    <property type="match status" value="1"/>
</dbReference>
<evidence type="ECO:0000256" key="1">
    <source>
        <dbReference type="ARBA" id="ARBA00004496"/>
    </source>
</evidence>
<evidence type="ECO:0000256" key="3">
    <source>
        <dbReference type="ARBA" id="ARBA00022490"/>
    </source>
</evidence>
<feature type="compositionally biased region" description="Basic and acidic residues" evidence="10">
    <location>
        <begin position="546"/>
        <end position="555"/>
    </location>
</feature>
<evidence type="ECO:0000259" key="11">
    <source>
        <dbReference type="Pfam" id="PF08389"/>
    </source>
</evidence>
<dbReference type="PANTHER" id="PTHR15952:SF11">
    <property type="entry name" value="EXPORTIN-T"/>
    <property type="match status" value="1"/>
</dbReference>
<proteinExistence type="inferred from homology"/>
<feature type="compositionally biased region" description="Low complexity" evidence="10">
    <location>
        <begin position="556"/>
        <end position="581"/>
    </location>
</feature>
<dbReference type="Proteomes" id="UP000530660">
    <property type="component" value="Unassembled WGS sequence"/>
</dbReference>
<dbReference type="OrthoDB" id="26399at2759"/>
<comment type="caution">
    <text evidence="12">The sequence shown here is derived from an EMBL/GenBank/DDBJ whole genome shotgun (WGS) entry which is preliminary data.</text>
</comment>
<comment type="subcellular location">
    <subcellularLocation>
        <location evidence="1 9">Cytoplasm</location>
    </subcellularLocation>
    <subcellularLocation>
        <location evidence="9">Nucleus</location>
    </subcellularLocation>
    <text evidence="9">Shuttles between the nucleus and the cytoplasm.</text>
</comment>
<dbReference type="InterPro" id="IPR013598">
    <property type="entry name" value="Exportin-1/Importin-b-like"/>
</dbReference>
<dbReference type="Pfam" id="PF08389">
    <property type="entry name" value="Xpo1"/>
    <property type="match status" value="1"/>
</dbReference>
<dbReference type="PANTHER" id="PTHR15952">
    <property type="entry name" value="EXPORTIN-T/LOS1"/>
    <property type="match status" value="1"/>
</dbReference>
<keyword evidence="9" id="KW-0813">Transport</keyword>
<comment type="function">
    <text evidence="9">tRNA nucleus export receptor which facilitates tRNA translocation across the nuclear pore complex.</text>
</comment>
<dbReference type="GO" id="GO:0005643">
    <property type="term" value="C:nuclear pore"/>
    <property type="evidence" value="ECO:0007669"/>
    <property type="project" value="TreeGrafter"/>
</dbReference>
<keyword evidence="4 9" id="KW-0820">tRNA-binding</keyword>
<evidence type="ECO:0000256" key="9">
    <source>
        <dbReference type="RuleBase" id="RU366037"/>
    </source>
</evidence>
<reference evidence="12 13" key="1">
    <citation type="journal article" date="2020" name="J. Phycol.">
        <title>Comparative genome analysis reveals Cyanidiococcus gen. nov., a new extremophilic red algal genus sister to Cyanidioschyzon (Cyanidioschyzonaceae, Rhodophyta).</title>
        <authorList>
            <person name="Liu S.-L."/>
            <person name="Chiang Y.-R."/>
            <person name="Yoon H.S."/>
            <person name="Fu H.-Y."/>
        </authorList>
    </citation>
    <scope>NUCLEOTIDE SEQUENCE [LARGE SCALE GENOMIC DNA]</scope>
    <source>
        <strain evidence="12 13">THAL066</strain>
    </source>
</reference>